<evidence type="ECO:0000313" key="6">
    <source>
        <dbReference type="EMBL" id="MDO3396005.1"/>
    </source>
</evidence>
<accession>A0ABT8TPY1</accession>
<dbReference type="InterPro" id="IPR000843">
    <property type="entry name" value="HTH_LacI"/>
</dbReference>
<comment type="caution">
    <text evidence="6">The sequence shown here is derived from an EMBL/GenBank/DDBJ whole genome shotgun (WGS) entry which is preliminary data.</text>
</comment>
<feature type="domain" description="HTH lacI-type" evidence="5">
    <location>
        <begin position="2"/>
        <end position="56"/>
    </location>
</feature>
<dbReference type="InterPro" id="IPR028082">
    <property type="entry name" value="Peripla_BP_I"/>
</dbReference>
<evidence type="ECO:0000256" key="2">
    <source>
        <dbReference type="ARBA" id="ARBA00023125"/>
    </source>
</evidence>
<dbReference type="Gene3D" id="1.10.260.40">
    <property type="entry name" value="lambda repressor-like DNA-binding domains"/>
    <property type="match status" value="1"/>
</dbReference>
<protein>
    <submittedName>
        <fullName evidence="6">LacI family DNA-binding transcriptional regulator</fullName>
    </submittedName>
</protein>
<keyword evidence="7" id="KW-1185">Reference proteome</keyword>
<evidence type="ECO:0000256" key="3">
    <source>
        <dbReference type="ARBA" id="ARBA00023163"/>
    </source>
</evidence>
<dbReference type="SUPFAM" id="SSF47413">
    <property type="entry name" value="lambda repressor-like DNA-binding domains"/>
    <property type="match status" value="1"/>
</dbReference>
<dbReference type="PANTHER" id="PTHR30146:SF109">
    <property type="entry name" value="HTH-TYPE TRANSCRIPTIONAL REGULATOR GALS"/>
    <property type="match status" value="1"/>
</dbReference>
<dbReference type="RefSeq" id="WP_302707739.1">
    <property type="nucleotide sequence ID" value="NZ_JAULSC010000007.1"/>
</dbReference>
<dbReference type="SUPFAM" id="SSF53822">
    <property type="entry name" value="Periplasmic binding protein-like I"/>
    <property type="match status" value="1"/>
</dbReference>
<dbReference type="SMART" id="SM00354">
    <property type="entry name" value="HTH_LACI"/>
    <property type="match status" value="1"/>
</dbReference>
<dbReference type="GO" id="GO:0003677">
    <property type="term" value="F:DNA binding"/>
    <property type="evidence" value="ECO:0007669"/>
    <property type="project" value="UniProtKB-KW"/>
</dbReference>
<evidence type="ECO:0000256" key="4">
    <source>
        <dbReference type="SAM" id="MobiDB-lite"/>
    </source>
</evidence>
<dbReference type="CDD" id="cd06267">
    <property type="entry name" value="PBP1_LacI_sugar_binding-like"/>
    <property type="match status" value="1"/>
</dbReference>
<dbReference type="PROSITE" id="PS00356">
    <property type="entry name" value="HTH_LACI_1"/>
    <property type="match status" value="1"/>
</dbReference>
<dbReference type="EMBL" id="JAULSC010000007">
    <property type="protein sequence ID" value="MDO3396005.1"/>
    <property type="molecule type" value="Genomic_DNA"/>
</dbReference>
<evidence type="ECO:0000256" key="1">
    <source>
        <dbReference type="ARBA" id="ARBA00023015"/>
    </source>
</evidence>
<keyword evidence="1" id="KW-0805">Transcription regulation</keyword>
<dbReference type="InterPro" id="IPR046335">
    <property type="entry name" value="LacI/GalR-like_sensor"/>
</dbReference>
<evidence type="ECO:0000259" key="5">
    <source>
        <dbReference type="PROSITE" id="PS50932"/>
    </source>
</evidence>
<name>A0ABT8TPY1_9ACTN</name>
<feature type="region of interest" description="Disordered" evidence="4">
    <location>
        <begin position="333"/>
        <end position="358"/>
    </location>
</feature>
<gene>
    <name evidence="6" type="ORF">QWJ41_09770</name>
</gene>
<sequence>MTSIHDLARETGVSTATVSRALRGLPRVSEDTRRRVMEAAVRLGYVPSPHAVGLASGGQTRTVAIVVLFVTRWFFATVISGAEQVLRERGYDVLLYNLDDDQEARRRVLGTHLLTKRVDAMLIVGLGPTPQEVHWLSNQGMPVVTVGARVAQWPSVRVDDELVARTAVEHLLELGHRRIAYVGMLNDASLSLATPRARARGYRDTLRDAGIEQDPDLELEGGFTLEGGTSAGDRLLALSPRPTAVFCASDEMAFGVLRAARRKGLRVPEDLSVVGVDDHEMAALFDLTTVRQPVLEQGRLAARHVLRLMAPQESDEVVSDHVELGTELVVRGTTGPVPAPASASPGAGGEGAKAGVER</sequence>
<dbReference type="Proteomes" id="UP001168363">
    <property type="component" value="Unassembled WGS sequence"/>
</dbReference>
<dbReference type="Gene3D" id="3.40.50.2300">
    <property type="match status" value="2"/>
</dbReference>
<keyword evidence="3" id="KW-0804">Transcription</keyword>
<evidence type="ECO:0000313" key="7">
    <source>
        <dbReference type="Proteomes" id="UP001168363"/>
    </source>
</evidence>
<keyword evidence="2 6" id="KW-0238">DNA-binding</keyword>
<dbReference type="PROSITE" id="PS50932">
    <property type="entry name" value="HTH_LACI_2"/>
    <property type="match status" value="1"/>
</dbReference>
<dbReference type="InterPro" id="IPR010982">
    <property type="entry name" value="Lambda_DNA-bd_dom_sf"/>
</dbReference>
<organism evidence="6 7">
    <name type="scientific">Nocardioides cremeus</name>
    <dbReference type="NCBI Taxonomy" id="3058044"/>
    <lineage>
        <taxon>Bacteria</taxon>
        <taxon>Bacillati</taxon>
        <taxon>Actinomycetota</taxon>
        <taxon>Actinomycetes</taxon>
        <taxon>Propionibacteriales</taxon>
        <taxon>Nocardioidaceae</taxon>
        <taxon>Nocardioides</taxon>
    </lineage>
</organism>
<feature type="compositionally biased region" description="Low complexity" evidence="4">
    <location>
        <begin position="333"/>
        <end position="345"/>
    </location>
</feature>
<dbReference type="PANTHER" id="PTHR30146">
    <property type="entry name" value="LACI-RELATED TRANSCRIPTIONAL REPRESSOR"/>
    <property type="match status" value="1"/>
</dbReference>
<dbReference type="CDD" id="cd01392">
    <property type="entry name" value="HTH_LacI"/>
    <property type="match status" value="1"/>
</dbReference>
<dbReference type="Pfam" id="PF00356">
    <property type="entry name" value="LacI"/>
    <property type="match status" value="1"/>
</dbReference>
<proteinExistence type="predicted"/>
<reference evidence="6" key="1">
    <citation type="submission" date="2023-06" db="EMBL/GenBank/DDBJ databases">
        <title>Genome sequence of Nocardioides sp. SOB44.</title>
        <authorList>
            <person name="Zhang G."/>
        </authorList>
    </citation>
    <scope>NUCLEOTIDE SEQUENCE</scope>
    <source>
        <strain evidence="6">SOB44</strain>
    </source>
</reference>
<dbReference type="Pfam" id="PF13377">
    <property type="entry name" value="Peripla_BP_3"/>
    <property type="match status" value="1"/>
</dbReference>